<dbReference type="Proteomes" id="UP000885779">
    <property type="component" value="Unassembled WGS sequence"/>
</dbReference>
<evidence type="ECO:0000313" key="3">
    <source>
        <dbReference type="EMBL" id="HGY54388.1"/>
    </source>
</evidence>
<dbReference type="EMBL" id="DRQG01000017">
    <property type="protein sequence ID" value="HGY54388.1"/>
    <property type="molecule type" value="Genomic_DNA"/>
</dbReference>
<dbReference type="AlphaFoldDB" id="A0A7V4TYL8"/>
<evidence type="ECO:0000256" key="1">
    <source>
        <dbReference type="ARBA" id="ARBA00022679"/>
    </source>
</evidence>
<keyword evidence="1" id="KW-0808">Transferase</keyword>
<dbReference type="Pfam" id="PF00534">
    <property type="entry name" value="Glycos_transf_1"/>
    <property type="match status" value="1"/>
</dbReference>
<dbReference type="Gene3D" id="3.40.50.2000">
    <property type="entry name" value="Glycogen Phosphorylase B"/>
    <property type="match status" value="2"/>
</dbReference>
<evidence type="ECO:0000259" key="2">
    <source>
        <dbReference type="Pfam" id="PF00534"/>
    </source>
</evidence>
<dbReference type="InterPro" id="IPR001296">
    <property type="entry name" value="Glyco_trans_1"/>
</dbReference>
<dbReference type="SUPFAM" id="SSF53756">
    <property type="entry name" value="UDP-Glycosyltransferase/glycogen phosphorylase"/>
    <property type="match status" value="1"/>
</dbReference>
<dbReference type="GO" id="GO:0016757">
    <property type="term" value="F:glycosyltransferase activity"/>
    <property type="evidence" value="ECO:0007669"/>
    <property type="project" value="InterPro"/>
</dbReference>
<protein>
    <submittedName>
        <fullName evidence="3">Glycosyltransferase</fullName>
    </submittedName>
</protein>
<dbReference type="GO" id="GO:0009103">
    <property type="term" value="P:lipopolysaccharide biosynthetic process"/>
    <property type="evidence" value="ECO:0007669"/>
    <property type="project" value="TreeGrafter"/>
</dbReference>
<name>A0A7V4TYL8_CALAY</name>
<organism evidence="3">
    <name type="scientific">Caldithrix abyssi</name>
    <dbReference type="NCBI Taxonomy" id="187145"/>
    <lineage>
        <taxon>Bacteria</taxon>
        <taxon>Pseudomonadati</taxon>
        <taxon>Calditrichota</taxon>
        <taxon>Calditrichia</taxon>
        <taxon>Calditrichales</taxon>
        <taxon>Calditrichaceae</taxon>
        <taxon>Caldithrix</taxon>
    </lineage>
</organism>
<feature type="domain" description="Glycosyl transferase family 1" evidence="2">
    <location>
        <begin position="185"/>
        <end position="349"/>
    </location>
</feature>
<comment type="caution">
    <text evidence="3">The sequence shown here is derived from an EMBL/GenBank/DDBJ whole genome shotgun (WGS) entry which is preliminary data.</text>
</comment>
<dbReference type="PANTHER" id="PTHR46401:SF2">
    <property type="entry name" value="GLYCOSYLTRANSFERASE WBBK-RELATED"/>
    <property type="match status" value="1"/>
</dbReference>
<sequence length="376" mass="44440">MTDLKICILTSQHPTRDVRIYQKEIYSLLKRYKEIYLISKSEEGLKLYPGVIHVGINNRPGLFYRLLRNIEIFAKAVKVNARVYHLHDPDLIYVGVVLKVLFRKKIIYDIHEYFVDIIRHRNYLNKSLARILSNIYKFSEKLILPFFDLLILAEESYYNFYEKHHNVVIVQNFIKSEYVLKEGQSFSSEEKLDVVFLGGITTQRGIWETLELFKILNNRYNARLHLIGSFESEELQKKVLQKMEQEKLLGEFVYYGYVQHEQAIKLIRDFDIGVFLLHPIKNYTTSLPTKLFEFMGNGLSVICSDFDKLTALNKEIGFGLTVNIFNLEAEKNRIFDFIDNKASLASSRIKNIETVRKHYLWEYEEKKLLQAYEELS</sequence>
<reference evidence="3" key="1">
    <citation type="journal article" date="2020" name="mSystems">
        <title>Genome- and Community-Level Interaction Insights into Carbon Utilization and Element Cycling Functions of Hydrothermarchaeota in Hydrothermal Sediment.</title>
        <authorList>
            <person name="Zhou Z."/>
            <person name="Liu Y."/>
            <person name="Xu W."/>
            <person name="Pan J."/>
            <person name="Luo Z.H."/>
            <person name="Li M."/>
        </authorList>
    </citation>
    <scope>NUCLEOTIDE SEQUENCE [LARGE SCALE GENOMIC DNA]</scope>
    <source>
        <strain evidence="3">HyVt-577</strain>
    </source>
</reference>
<dbReference type="PANTHER" id="PTHR46401">
    <property type="entry name" value="GLYCOSYLTRANSFERASE WBBK-RELATED"/>
    <property type="match status" value="1"/>
</dbReference>
<accession>A0A7V4TYL8</accession>
<proteinExistence type="predicted"/>
<gene>
    <name evidence="3" type="ORF">ENK44_01675</name>
</gene>